<gene>
    <name evidence="2" type="ORF">DPMN_113864</name>
</gene>
<feature type="region of interest" description="Disordered" evidence="1">
    <location>
        <begin position="1"/>
        <end position="29"/>
    </location>
</feature>
<evidence type="ECO:0000313" key="2">
    <source>
        <dbReference type="EMBL" id="KAH3840416.1"/>
    </source>
</evidence>
<evidence type="ECO:0000313" key="3">
    <source>
        <dbReference type="Proteomes" id="UP000828390"/>
    </source>
</evidence>
<organism evidence="2 3">
    <name type="scientific">Dreissena polymorpha</name>
    <name type="common">Zebra mussel</name>
    <name type="synonym">Mytilus polymorpha</name>
    <dbReference type="NCBI Taxonomy" id="45954"/>
    <lineage>
        <taxon>Eukaryota</taxon>
        <taxon>Metazoa</taxon>
        <taxon>Spiralia</taxon>
        <taxon>Lophotrochozoa</taxon>
        <taxon>Mollusca</taxon>
        <taxon>Bivalvia</taxon>
        <taxon>Autobranchia</taxon>
        <taxon>Heteroconchia</taxon>
        <taxon>Euheterodonta</taxon>
        <taxon>Imparidentia</taxon>
        <taxon>Neoheterodontei</taxon>
        <taxon>Myida</taxon>
        <taxon>Dreissenoidea</taxon>
        <taxon>Dreissenidae</taxon>
        <taxon>Dreissena</taxon>
    </lineage>
</organism>
<reference evidence="2" key="2">
    <citation type="submission" date="2020-11" db="EMBL/GenBank/DDBJ databases">
        <authorList>
            <person name="McCartney M.A."/>
            <person name="Auch B."/>
            <person name="Kono T."/>
            <person name="Mallez S."/>
            <person name="Becker A."/>
            <person name="Gohl D.M."/>
            <person name="Silverstein K.A.T."/>
            <person name="Koren S."/>
            <person name="Bechman K.B."/>
            <person name="Herman A."/>
            <person name="Abrahante J.E."/>
            <person name="Garbe J."/>
        </authorList>
    </citation>
    <scope>NUCLEOTIDE SEQUENCE</scope>
    <source>
        <strain evidence="2">Duluth1</strain>
        <tissue evidence="2">Whole animal</tissue>
    </source>
</reference>
<accession>A0A9D4KJT3</accession>
<dbReference type="AlphaFoldDB" id="A0A9D4KJT3"/>
<name>A0A9D4KJT3_DREPO</name>
<dbReference type="Proteomes" id="UP000828390">
    <property type="component" value="Unassembled WGS sequence"/>
</dbReference>
<evidence type="ECO:0000256" key="1">
    <source>
        <dbReference type="SAM" id="MobiDB-lite"/>
    </source>
</evidence>
<comment type="caution">
    <text evidence="2">The sequence shown here is derived from an EMBL/GenBank/DDBJ whole genome shotgun (WGS) entry which is preliminary data.</text>
</comment>
<protein>
    <submittedName>
        <fullName evidence="2">Uncharacterized protein</fullName>
    </submittedName>
</protein>
<dbReference type="EMBL" id="JAIWYP010000004">
    <property type="protein sequence ID" value="KAH3840416.1"/>
    <property type="molecule type" value="Genomic_DNA"/>
</dbReference>
<sequence>MRFERVHRMGHKNTNGIRPAGNGGDGRHQSIVCKFSFFNDREQVRGSSRN</sequence>
<keyword evidence="3" id="KW-1185">Reference proteome</keyword>
<reference evidence="2" key="1">
    <citation type="journal article" date="2019" name="bioRxiv">
        <title>The Genome of the Zebra Mussel, Dreissena polymorpha: A Resource for Invasive Species Research.</title>
        <authorList>
            <person name="McCartney M.A."/>
            <person name="Auch B."/>
            <person name="Kono T."/>
            <person name="Mallez S."/>
            <person name="Zhang Y."/>
            <person name="Obille A."/>
            <person name="Becker A."/>
            <person name="Abrahante J.E."/>
            <person name="Garbe J."/>
            <person name="Badalamenti J.P."/>
            <person name="Herman A."/>
            <person name="Mangelson H."/>
            <person name="Liachko I."/>
            <person name="Sullivan S."/>
            <person name="Sone E.D."/>
            <person name="Koren S."/>
            <person name="Silverstein K.A.T."/>
            <person name="Beckman K.B."/>
            <person name="Gohl D.M."/>
        </authorList>
    </citation>
    <scope>NUCLEOTIDE SEQUENCE</scope>
    <source>
        <strain evidence="2">Duluth1</strain>
        <tissue evidence="2">Whole animal</tissue>
    </source>
</reference>
<proteinExistence type="predicted"/>